<keyword evidence="3" id="KW-1185">Reference proteome</keyword>
<proteinExistence type="predicted"/>
<gene>
    <name evidence="2" type="ORF">ACFQ3W_02990</name>
</gene>
<reference evidence="3" key="1">
    <citation type="journal article" date="2019" name="Int. J. Syst. Evol. Microbiol.">
        <title>The Global Catalogue of Microorganisms (GCM) 10K type strain sequencing project: providing services to taxonomists for standard genome sequencing and annotation.</title>
        <authorList>
            <consortium name="The Broad Institute Genomics Platform"/>
            <consortium name="The Broad Institute Genome Sequencing Center for Infectious Disease"/>
            <person name="Wu L."/>
            <person name="Ma J."/>
        </authorList>
    </citation>
    <scope>NUCLEOTIDE SEQUENCE [LARGE SCALE GENOMIC DNA]</scope>
    <source>
        <strain evidence="3">CCUG 59189</strain>
    </source>
</reference>
<evidence type="ECO:0000256" key="1">
    <source>
        <dbReference type="SAM" id="Phobius"/>
    </source>
</evidence>
<evidence type="ECO:0000313" key="2">
    <source>
        <dbReference type="EMBL" id="MFD1175266.1"/>
    </source>
</evidence>
<dbReference type="Proteomes" id="UP001597262">
    <property type="component" value="Unassembled WGS sequence"/>
</dbReference>
<organism evidence="2 3">
    <name type="scientific">Paenibacillus puldeungensis</name>
    <dbReference type="NCBI Taxonomy" id="696536"/>
    <lineage>
        <taxon>Bacteria</taxon>
        <taxon>Bacillati</taxon>
        <taxon>Bacillota</taxon>
        <taxon>Bacilli</taxon>
        <taxon>Bacillales</taxon>
        <taxon>Paenibacillaceae</taxon>
        <taxon>Paenibacillus</taxon>
    </lineage>
</organism>
<protein>
    <recommendedName>
        <fullName evidence="4">DUF4352 domain-containing protein</fullName>
    </recommendedName>
</protein>
<evidence type="ECO:0000313" key="3">
    <source>
        <dbReference type="Proteomes" id="UP001597262"/>
    </source>
</evidence>
<dbReference type="EMBL" id="JBHTLM010000002">
    <property type="protein sequence ID" value="MFD1175266.1"/>
    <property type="molecule type" value="Genomic_DNA"/>
</dbReference>
<keyword evidence="1" id="KW-0472">Membrane</keyword>
<dbReference type="RefSeq" id="WP_379316470.1">
    <property type="nucleotide sequence ID" value="NZ_JBHTLM010000002.1"/>
</dbReference>
<keyword evidence="1" id="KW-0812">Transmembrane</keyword>
<feature type="transmembrane region" description="Helical" evidence="1">
    <location>
        <begin position="6"/>
        <end position="25"/>
    </location>
</feature>
<comment type="caution">
    <text evidence="2">The sequence shown here is derived from an EMBL/GenBank/DDBJ whole genome shotgun (WGS) entry which is preliminary data.</text>
</comment>
<sequence length="158" mass="17260">MNKKTSIIAVSVLVVLAVFISYILVNKGDDEISGLILSKKPISDVDQFDQVKSQPGGEVLRVYTTTWNKLKEEQTAEIKVGSDLYANVHVVESPKGMAYTAKWLSGGRVIQSETKNLTTDREGILSFTLQGSKVAKGPLTLELHDDQGLAASFDFTIN</sequence>
<keyword evidence="1" id="KW-1133">Transmembrane helix</keyword>
<name>A0ABW3RS40_9BACL</name>
<evidence type="ECO:0008006" key="4">
    <source>
        <dbReference type="Google" id="ProtNLM"/>
    </source>
</evidence>
<accession>A0ABW3RS40</accession>